<dbReference type="Proteomes" id="UP001228690">
    <property type="component" value="Chromosome"/>
</dbReference>
<evidence type="ECO:0000256" key="9">
    <source>
        <dbReference type="ARBA" id="ARBA00023136"/>
    </source>
</evidence>
<evidence type="ECO:0000256" key="10">
    <source>
        <dbReference type="HAMAP-Rule" id="MF_00462"/>
    </source>
</evidence>
<dbReference type="NCBIfam" id="TIGR01946">
    <property type="entry name" value="rnfD"/>
    <property type="match status" value="1"/>
</dbReference>
<accession>A0ABY8ME06</accession>
<evidence type="ECO:0000256" key="4">
    <source>
        <dbReference type="ARBA" id="ARBA00022643"/>
    </source>
</evidence>
<proteinExistence type="inferred from homology"/>
<keyword evidence="10" id="KW-1003">Cell membrane</keyword>
<keyword evidence="3 10" id="KW-0285">Flavoprotein</keyword>
<comment type="subcellular location">
    <subcellularLocation>
        <location evidence="10">Cell membrane</location>
        <topology evidence="10">Multi-pass membrane protein</topology>
    </subcellularLocation>
</comment>
<feature type="transmembrane region" description="Helical" evidence="10">
    <location>
        <begin position="264"/>
        <end position="288"/>
    </location>
</feature>
<dbReference type="InterPro" id="IPR011303">
    <property type="entry name" value="RnfD_bac"/>
</dbReference>
<feature type="transmembrane region" description="Helical" evidence="10">
    <location>
        <begin position="295"/>
        <end position="314"/>
    </location>
</feature>
<evidence type="ECO:0000256" key="5">
    <source>
        <dbReference type="ARBA" id="ARBA00022692"/>
    </source>
</evidence>
<evidence type="ECO:0000256" key="7">
    <source>
        <dbReference type="ARBA" id="ARBA00022982"/>
    </source>
</evidence>
<dbReference type="EMBL" id="CP123443">
    <property type="protein sequence ID" value="WGK68209.1"/>
    <property type="molecule type" value="Genomic_DNA"/>
</dbReference>
<reference evidence="12 13" key="1">
    <citation type="submission" date="2023-04" db="EMBL/GenBank/DDBJ databases">
        <title>Spirochaete genome identified in red abalone sample constitutes a novel genus.</title>
        <authorList>
            <person name="Sharma S.P."/>
            <person name="Purcell C.M."/>
            <person name="Hyde J.R."/>
            <person name="Severin A.J."/>
        </authorList>
    </citation>
    <scope>NUCLEOTIDE SEQUENCE [LARGE SCALE GENOMIC DNA]</scope>
    <source>
        <strain evidence="12 13">SP-2023</strain>
    </source>
</reference>
<dbReference type="Pfam" id="PF03116">
    <property type="entry name" value="NQR2_RnfD_RnfE"/>
    <property type="match status" value="1"/>
</dbReference>
<dbReference type="RefSeq" id="WP_326926379.1">
    <property type="nucleotide sequence ID" value="NZ_CP123443.1"/>
</dbReference>
<comment type="similarity">
    <text evidence="10">Belongs to the NqrB/RnfD family.</text>
</comment>
<sequence>MEPHKPGDDTHARGARNPKENKGPSLPRGVFSSPHIFTGRSSARIMWLVSLCLLPAALWAVWLYGWPALRVLLLSILSCAGTEALLKLLTGRENRLYQDRPRKIIWTLDDGSAVLSGLLLGMNLSPSVAWYIPVFGGIFAMAVCKWSFGGLGANWVNPALAGRAFLFFSFGREMAHWSPPHRVWRHGGLQNFDADTVASPLTVFKEELLRARSGEPAPAPDAGVGSALQSWGEAMHLQDLQDLQGLQGGQDPVHQGQSLLNLLYGFHSGSIGESAALILLGGLFLWALRIISWHIPLAFLGSFALLTWVFGGLYQGLGLFSGEVLFHLLSGGIMLGAWFMATDYPGCPKMPAGKLIFGLGCGGLTFLIRFYGSYPEGVMLAILFMNIWTPTLDILIQPRIFGSGRLGSKRAGSGQKKAVRRNRLRLPGY</sequence>
<keyword evidence="2 10" id="KW-0597">Phosphoprotein</keyword>
<evidence type="ECO:0000256" key="8">
    <source>
        <dbReference type="ARBA" id="ARBA00022989"/>
    </source>
</evidence>
<keyword evidence="7 10" id="KW-0249">Electron transport</keyword>
<evidence type="ECO:0000256" key="11">
    <source>
        <dbReference type="SAM" id="MobiDB-lite"/>
    </source>
</evidence>
<evidence type="ECO:0000313" key="12">
    <source>
        <dbReference type="EMBL" id="WGK68209.1"/>
    </source>
</evidence>
<feature type="transmembrane region" description="Helical" evidence="10">
    <location>
        <begin position="45"/>
        <end position="65"/>
    </location>
</feature>
<keyword evidence="9 10" id="KW-0472">Membrane</keyword>
<organism evidence="12 13">
    <name type="scientific">Candidatus Haliotispira prima</name>
    <dbReference type="NCBI Taxonomy" id="3034016"/>
    <lineage>
        <taxon>Bacteria</taxon>
        <taxon>Pseudomonadati</taxon>
        <taxon>Spirochaetota</taxon>
        <taxon>Spirochaetia</taxon>
        <taxon>Spirochaetales</taxon>
        <taxon>Spirochaetaceae</taxon>
        <taxon>Candidatus Haliotispira</taxon>
    </lineage>
</organism>
<name>A0ABY8ME06_9SPIO</name>
<keyword evidence="5 10" id="KW-0812">Transmembrane</keyword>
<dbReference type="EC" id="7.-.-.-" evidence="10"/>
<feature type="transmembrane region" description="Helical" evidence="10">
    <location>
        <begin position="128"/>
        <end position="148"/>
    </location>
</feature>
<comment type="subunit">
    <text evidence="10">The complex is composed of six subunits: RnfA, RnfB, RnfC, RnfD, RnfE and RnfG.</text>
</comment>
<keyword evidence="13" id="KW-1185">Reference proteome</keyword>
<dbReference type="PANTHER" id="PTHR30578">
    <property type="entry name" value="ELECTRON TRANSPORT COMPLEX PROTEIN RNFD"/>
    <property type="match status" value="1"/>
</dbReference>
<comment type="caution">
    <text evidence="10">Lacks conserved residue(s) required for the propagation of feature annotation.</text>
</comment>
<evidence type="ECO:0000256" key="1">
    <source>
        <dbReference type="ARBA" id="ARBA00022448"/>
    </source>
</evidence>
<comment type="cofactor">
    <cofactor evidence="10">
        <name>FMN</name>
        <dbReference type="ChEBI" id="CHEBI:58210"/>
    </cofactor>
</comment>
<evidence type="ECO:0000313" key="13">
    <source>
        <dbReference type="Proteomes" id="UP001228690"/>
    </source>
</evidence>
<keyword evidence="6 10" id="KW-1278">Translocase</keyword>
<comment type="function">
    <text evidence="10">Part of a membrane-bound complex that couples electron transfer with translocation of ions across the membrane.</text>
</comment>
<gene>
    <name evidence="10" type="primary">rnfD</name>
    <name evidence="12" type="ORF">P0082_06900</name>
</gene>
<dbReference type="HAMAP" id="MF_00462">
    <property type="entry name" value="RsxD_RnfD"/>
    <property type="match status" value="1"/>
</dbReference>
<feature type="compositionally biased region" description="Basic and acidic residues" evidence="11">
    <location>
        <begin position="1"/>
        <end position="22"/>
    </location>
</feature>
<feature type="transmembrane region" description="Helical" evidence="10">
    <location>
        <begin position="320"/>
        <end position="340"/>
    </location>
</feature>
<evidence type="ECO:0000256" key="3">
    <source>
        <dbReference type="ARBA" id="ARBA00022630"/>
    </source>
</evidence>
<keyword evidence="1 10" id="KW-0813">Transport</keyword>
<dbReference type="InterPro" id="IPR004338">
    <property type="entry name" value="NqrB/RnfD"/>
</dbReference>
<keyword evidence="8 10" id="KW-1133">Transmembrane helix</keyword>
<dbReference type="PANTHER" id="PTHR30578:SF0">
    <property type="entry name" value="ION-TRANSLOCATING OXIDOREDUCTASE COMPLEX SUBUNIT D"/>
    <property type="match status" value="1"/>
</dbReference>
<protein>
    <recommendedName>
        <fullName evidence="10">Ion-translocating oxidoreductase complex subunit D</fullName>
        <ecNumber evidence="10">7.-.-.-</ecNumber>
    </recommendedName>
    <alternativeName>
        <fullName evidence="10">Rnf electron transport complex subunit D</fullName>
    </alternativeName>
</protein>
<evidence type="ECO:0000256" key="2">
    <source>
        <dbReference type="ARBA" id="ARBA00022553"/>
    </source>
</evidence>
<feature type="region of interest" description="Disordered" evidence="11">
    <location>
        <begin position="1"/>
        <end position="27"/>
    </location>
</feature>
<feature type="transmembrane region" description="Helical" evidence="10">
    <location>
        <begin position="352"/>
        <end position="371"/>
    </location>
</feature>
<evidence type="ECO:0000256" key="6">
    <source>
        <dbReference type="ARBA" id="ARBA00022967"/>
    </source>
</evidence>
<keyword evidence="4 10" id="KW-0288">FMN</keyword>